<dbReference type="PANTHER" id="PTHR12526">
    <property type="entry name" value="GLYCOSYLTRANSFERASE"/>
    <property type="match status" value="1"/>
</dbReference>
<evidence type="ECO:0000259" key="2">
    <source>
        <dbReference type="Pfam" id="PF13439"/>
    </source>
</evidence>
<name>A0A179T278_9BACI</name>
<dbReference type="Pfam" id="PF13439">
    <property type="entry name" value="Glyco_transf_4"/>
    <property type="match status" value="1"/>
</dbReference>
<gene>
    <name evidence="3" type="ORF">A6K24_17580</name>
</gene>
<dbReference type="Gene3D" id="3.40.50.2000">
    <property type="entry name" value="Glycogen Phosphorylase B"/>
    <property type="match status" value="2"/>
</dbReference>
<dbReference type="CDD" id="cd03811">
    <property type="entry name" value="GT4_GT28_WabH-like"/>
    <property type="match status" value="1"/>
</dbReference>
<feature type="domain" description="Glycosyltransferase subfamily 4-like N-terminal" evidence="2">
    <location>
        <begin position="14"/>
        <end position="175"/>
    </location>
</feature>
<organism evidence="3 4">
    <name type="scientific">Metabacillus litoralis</name>
    <dbReference type="NCBI Taxonomy" id="152268"/>
    <lineage>
        <taxon>Bacteria</taxon>
        <taxon>Bacillati</taxon>
        <taxon>Bacillota</taxon>
        <taxon>Bacilli</taxon>
        <taxon>Bacillales</taxon>
        <taxon>Bacillaceae</taxon>
        <taxon>Metabacillus</taxon>
    </lineage>
</organism>
<reference evidence="4" key="1">
    <citation type="submission" date="2016-04" db="EMBL/GenBank/DDBJ databases">
        <authorList>
            <person name="Lyu Z."/>
            <person name="Lyu W."/>
        </authorList>
    </citation>
    <scope>NUCLEOTIDE SEQUENCE [LARGE SCALE GENOMIC DNA]</scope>
    <source>
        <strain evidence="4">C44</strain>
    </source>
</reference>
<accession>A0A179T278</accession>
<dbReference type="Proteomes" id="UP000078534">
    <property type="component" value="Unassembled WGS sequence"/>
</dbReference>
<keyword evidence="4" id="KW-1185">Reference proteome</keyword>
<dbReference type="SUPFAM" id="SSF53756">
    <property type="entry name" value="UDP-Glycosyltransferase/glycogen phosphorylase"/>
    <property type="match status" value="1"/>
</dbReference>
<dbReference type="OrthoDB" id="9787617at2"/>
<comment type="caution">
    <text evidence="3">The sequence shown here is derived from an EMBL/GenBank/DDBJ whole genome shotgun (WGS) entry which is preliminary data.</text>
</comment>
<dbReference type="RefSeq" id="WP_066328842.1">
    <property type="nucleotide sequence ID" value="NZ_LWSG01000005.1"/>
</dbReference>
<evidence type="ECO:0008006" key="5">
    <source>
        <dbReference type="Google" id="ProtNLM"/>
    </source>
</evidence>
<dbReference type="Pfam" id="PF00534">
    <property type="entry name" value="Glycos_transf_1"/>
    <property type="match status" value="1"/>
</dbReference>
<feature type="domain" description="Glycosyl transferase family 1" evidence="1">
    <location>
        <begin position="196"/>
        <end position="347"/>
    </location>
</feature>
<dbReference type="InterPro" id="IPR001296">
    <property type="entry name" value="Glyco_trans_1"/>
</dbReference>
<sequence>MQKIAFYMHNFNGGGAEKVTITLADLLYKDGFDVSIIVKNNTGVLSSTVPKYIKIIDLNVSNSTKILRNIVNVLKLIQIFNKNEFKCIISVTRGMNLIASIARRLAIKTNIPLLGTIHNSVSQEKINYPKIKNYLTKKLDRQLNKIIVVSEDARKEYVNLTKVDPNKTITIYNPVVSSDIIRKSENSCPHPWLKTNRNFKTIITAGRLTYQKNQILLLEMLIKLKEEVDVRLIILGEGELRKELELFCKNNNIEKFVDFVGFVDNPYSYFKHADAFILSSRYEGLPTVLIEALACGCNIVSTDCPTGPKEILDENKYGFLCKLNDSDDLLLKTKKCLNNPINKSKLVKHSLEYSTEKSKSQYVKLMREVING</sequence>
<evidence type="ECO:0000259" key="1">
    <source>
        <dbReference type="Pfam" id="PF00534"/>
    </source>
</evidence>
<dbReference type="EMBL" id="LWSG01000005">
    <property type="protein sequence ID" value="OAS88186.1"/>
    <property type="molecule type" value="Genomic_DNA"/>
</dbReference>
<dbReference type="STRING" id="152268.A6K24_17580"/>
<evidence type="ECO:0000313" key="3">
    <source>
        <dbReference type="EMBL" id="OAS88186.1"/>
    </source>
</evidence>
<protein>
    <recommendedName>
        <fullName evidence="5">Glycosyltransferase</fullName>
    </recommendedName>
</protein>
<evidence type="ECO:0000313" key="4">
    <source>
        <dbReference type="Proteomes" id="UP000078534"/>
    </source>
</evidence>
<proteinExistence type="predicted"/>
<dbReference type="GO" id="GO:0016757">
    <property type="term" value="F:glycosyltransferase activity"/>
    <property type="evidence" value="ECO:0007669"/>
    <property type="project" value="InterPro"/>
</dbReference>
<dbReference type="AlphaFoldDB" id="A0A179T278"/>
<dbReference type="InterPro" id="IPR028098">
    <property type="entry name" value="Glyco_trans_4-like_N"/>
</dbReference>